<dbReference type="PANTHER" id="PTHR47150">
    <property type="entry name" value="OS12G0169200 PROTEIN"/>
    <property type="match status" value="1"/>
</dbReference>
<feature type="region of interest" description="Disordered" evidence="2">
    <location>
        <begin position="1"/>
        <end position="39"/>
    </location>
</feature>
<feature type="compositionally biased region" description="Low complexity" evidence="2">
    <location>
        <begin position="8"/>
        <end position="23"/>
    </location>
</feature>
<name>A0AA35YYQ6_LACSI</name>
<evidence type="ECO:0000313" key="4">
    <source>
        <dbReference type="EMBL" id="CAI9282645.1"/>
    </source>
</evidence>
<accession>A0AA35YYQ6</accession>
<feature type="coiled-coil region" evidence="1">
    <location>
        <begin position="360"/>
        <end position="388"/>
    </location>
</feature>
<feature type="compositionally biased region" description="Low complexity" evidence="2">
    <location>
        <begin position="284"/>
        <end position="296"/>
    </location>
</feature>
<proteinExistence type="predicted"/>
<dbReference type="InterPro" id="IPR029466">
    <property type="entry name" value="NAM-associated_C"/>
</dbReference>
<keyword evidence="1" id="KW-0175">Coiled coil</keyword>
<dbReference type="EMBL" id="OX465080">
    <property type="protein sequence ID" value="CAI9282645.1"/>
    <property type="molecule type" value="Genomic_DNA"/>
</dbReference>
<dbReference type="Proteomes" id="UP001177003">
    <property type="component" value="Chromosome 4"/>
</dbReference>
<feature type="region of interest" description="Disordered" evidence="2">
    <location>
        <begin position="99"/>
        <end position="135"/>
    </location>
</feature>
<dbReference type="Pfam" id="PF14303">
    <property type="entry name" value="NAM-associated"/>
    <property type="match status" value="1"/>
</dbReference>
<keyword evidence="5" id="KW-1185">Reference proteome</keyword>
<protein>
    <recommendedName>
        <fullName evidence="3">No apical meristem-associated C-terminal domain-containing protein</fullName>
    </recommendedName>
</protein>
<evidence type="ECO:0000313" key="5">
    <source>
        <dbReference type="Proteomes" id="UP001177003"/>
    </source>
</evidence>
<evidence type="ECO:0000256" key="2">
    <source>
        <dbReference type="SAM" id="MobiDB-lite"/>
    </source>
</evidence>
<dbReference type="AlphaFoldDB" id="A0AA35YYQ6"/>
<evidence type="ECO:0000256" key="1">
    <source>
        <dbReference type="SAM" id="Coils"/>
    </source>
</evidence>
<feature type="domain" description="No apical meristem-associated C-terminal" evidence="3">
    <location>
        <begin position="247"/>
        <end position="388"/>
    </location>
</feature>
<reference evidence="4" key="1">
    <citation type="submission" date="2023-04" db="EMBL/GenBank/DDBJ databases">
        <authorList>
            <person name="Vijverberg K."/>
            <person name="Xiong W."/>
            <person name="Schranz E."/>
        </authorList>
    </citation>
    <scope>NUCLEOTIDE SEQUENCE</scope>
</reference>
<sequence>MDSRGKAKQTSSSQKHKSTQGGSNQDIPLSFQDFQNPNYQQYQNYQQNQNYPQQYFPVQQSYNTFRLPEEKQSYNPWNQFSQRVLETQFQSSQPENFQFRDAQNEESDSSSDDPTPERIEEETSEELQPVAEKKRNYTLRQKRKNWVEREELALARAYVDVSKDKQHGNQQRFDAFWERVLEHFSVQMGGSDQSRHQVNSKWKYLQKKCNAFNDIYNRKMNSVASGRSEADVLQSSLSEYRRTINQKGFPHQQAWEWLKDNAKWAFVTKVGEDSPPPSSKRTKTSSSNTYTSSSDPQYPPGFSPQQQSFSVEDSPPQRKRKGKKAASISSTENEMFDLVKQIASIKTATETEAEQRQRYMEQKLRILEANEEQKAQLLDREIENQDMEYFLRPHDHLTGDDSTYGHAQFRRWFRIRKGLFMRLVGDLEANYPYFQTTWDATNQRSFSALQKCTSAIRQLAKGYNPNSLDEYLNLLERTSRESLENFCYGVVQMYKAEYLRRPTSTDIQLLYEAHEARHGFPGMLVTDKKIRFKAAQESARNDVERAFGVLKGRWDILKMPARAMTMKKTKNIMYACIILHNMILKDEGVAICHVYQPDPPTDEVDDQEIIHELRNAETHHQLRSDLVDHIEHA</sequence>
<dbReference type="InterPro" id="IPR006912">
    <property type="entry name" value="Harbinger_derived_prot"/>
</dbReference>
<dbReference type="PANTHER" id="PTHR47150:SF4">
    <property type="entry name" value="HARBINGER TRANSPOSASE-DERIVED PROTEIN-RELATED"/>
    <property type="match status" value="1"/>
</dbReference>
<dbReference type="Pfam" id="PF04827">
    <property type="entry name" value="Plant_tran"/>
    <property type="match status" value="1"/>
</dbReference>
<evidence type="ECO:0000259" key="3">
    <source>
        <dbReference type="Pfam" id="PF14303"/>
    </source>
</evidence>
<gene>
    <name evidence="4" type="ORF">LSALG_LOCUS22274</name>
</gene>
<organism evidence="4 5">
    <name type="scientific">Lactuca saligna</name>
    <name type="common">Willowleaf lettuce</name>
    <dbReference type="NCBI Taxonomy" id="75948"/>
    <lineage>
        <taxon>Eukaryota</taxon>
        <taxon>Viridiplantae</taxon>
        <taxon>Streptophyta</taxon>
        <taxon>Embryophyta</taxon>
        <taxon>Tracheophyta</taxon>
        <taxon>Spermatophyta</taxon>
        <taxon>Magnoliopsida</taxon>
        <taxon>eudicotyledons</taxon>
        <taxon>Gunneridae</taxon>
        <taxon>Pentapetalae</taxon>
        <taxon>asterids</taxon>
        <taxon>campanulids</taxon>
        <taxon>Asterales</taxon>
        <taxon>Asteraceae</taxon>
        <taxon>Cichorioideae</taxon>
        <taxon>Cichorieae</taxon>
        <taxon>Lactucinae</taxon>
        <taxon>Lactuca</taxon>
    </lineage>
</organism>
<feature type="region of interest" description="Disordered" evidence="2">
    <location>
        <begin position="269"/>
        <end position="330"/>
    </location>
</feature>